<protein>
    <submittedName>
        <fullName evidence="2">Heterokaryon incompatibility protein</fullName>
    </submittedName>
</protein>
<dbReference type="OrthoDB" id="4790439at2759"/>
<evidence type="ECO:0000313" key="2">
    <source>
        <dbReference type="EMBL" id="KAF0318994.1"/>
    </source>
</evidence>
<accession>A0A8H3W1T8</accession>
<dbReference type="Proteomes" id="UP000434172">
    <property type="component" value="Unassembled WGS sequence"/>
</dbReference>
<gene>
    <name evidence="2" type="ORF">GQ607_013803</name>
</gene>
<dbReference type="PANTHER" id="PTHR33112:SF16">
    <property type="entry name" value="HETEROKARYON INCOMPATIBILITY DOMAIN-CONTAINING PROTEIN"/>
    <property type="match status" value="1"/>
</dbReference>
<dbReference type="EMBL" id="WOWK01000102">
    <property type="protein sequence ID" value="KAF0318994.1"/>
    <property type="molecule type" value="Genomic_DNA"/>
</dbReference>
<dbReference type="InterPro" id="IPR010730">
    <property type="entry name" value="HET"/>
</dbReference>
<feature type="domain" description="Heterokaryon incompatibility" evidence="1">
    <location>
        <begin position="325"/>
        <end position="480"/>
    </location>
</feature>
<dbReference type="AlphaFoldDB" id="A0A8H3W1T8"/>
<dbReference type="PANTHER" id="PTHR33112">
    <property type="entry name" value="DOMAIN PROTEIN, PUTATIVE-RELATED"/>
    <property type="match status" value="1"/>
</dbReference>
<evidence type="ECO:0000259" key="1">
    <source>
        <dbReference type="Pfam" id="PF06985"/>
    </source>
</evidence>
<organism evidence="2 3">
    <name type="scientific">Colletotrichum asianum</name>
    <dbReference type="NCBI Taxonomy" id="702518"/>
    <lineage>
        <taxon>Eukaryota</taxon>
        <taxon>Fungi</taxon>
        <taxon>Dikarya</taxon>
        <taxon>Ascomycota</taxon>
        <taxon>Pezizomycotina</taxon>
        <taxon>Sordariomycetes</taxon>
        <taxon>Hypocreomycetidae</taxon>
        <taxon>Glomerellales</taxon>
        <taxon>Glomerellaceae</taxon>
        <taxon>Colletotrichum</taxon>
        <taxon>Colletotrichum gloeosporioides species complex</taxon>
    </lineage>
</organism>
<reference evidence="2 3" key="1">
    <citation type="submission" date="2019-12" db="EMBL/GenBank/DDBJ databases">
        <title>A genome sequence resource for the geographically widespread anthracnose pathogen Colletotrichum asianum.</title>
        <authorList>
            <person name="Meng Y."/>
        </authorList>
    </citation>
    <scope>NUCLEOTIDE SEQUENCE [LARGE SCALE GENOMIC DNA]</scope>
    <source>
        <strain evidence="2 3">ICMP 18580</strain>
    </source>
</reference>
<evidence type="ECO:0000313" key="3">
    <source>
        <dbReference type="Proteomes" id="UP000434172"/>
    </source>
</evidence>
<proteinExistence type="predicted"/>
<dbReference type="Pfam" id="PF06985">
    <property type="entry name" value="HET"/>
    <property type="match status" value="1"/>
</dbReference>
<keyword evidence="3" id="KW-1185">Reference proteome</keyword>
<sequence length="691" mass="78668">MSLTALESIPPDADAFKRVYRLLAADFTQLREQLRTSNSEILKQSSDTLDQDAAIRKEHNAIYRLRLQTSRTLVALLDVDCSEQLNAALAAVTYTDGFELANVNRSLPKARLCVYCKELVREYAVFTDSQTSDRARENASKSTKEYHKSFFQLIDCCYGTKPGCFLCQIIWRSLEILRSHSGFAVDLRLEPFKISTWHSKELEAQFLISNNSESTFLLSDALLLKISSSQLEFTFDVKLTNPSKDAPQTSLQDRPHTDLRANLHQIKTWLHKCLGSHRACRRNMVSSPFTSSFCSEADEPTRLVQFDWFAGIFRVVEPGKDHAPYVTLSYRWGDPQGAVLLTTKTSHELQSKSGVSISELPKTIRDACYVCHYLGYNNLWIDRLCILQDDEEDWARESSEMSNVYRNSVCTIYASCAADKNQGFSTEREETLSRSVQFKRRYCSLGGGIPSLSVSYDGPEEESPNGMLGHLAYRGWIFQERFLSTRIIYFAKEQVYWEGAELKADESWPHGMRYPYGRSTPYHQHHLPPELASKLEYTGSTTSFDIGKWNTTHECSWKNIIADYTKRIFTYTGDKLPALSGLATDFNKNLRANQDVYVAGLWKPTILQDLCWKVEGSDIKNKFVLPEKYRAPSWSWASIDAKVGYDDDVIGGRPILLADFRDFGLSFVSNDPHGERYRLTSLIRKQSGCGG</sequence>
<comment type="caution">
    <text evidence="2">The sequence shown here is derived from an EMBL/GenBank/DDBJ whole genome shotgun (WGS) entry which is preliminary data.</text>
</comment>
<name>A0A8H3W1T8_9PEZI</name>